<proteinExistence type="predicted"/>
<feature type="compositionally biased region" description="Basic residues" evidence="1">
    <location>
        <begin position="50"/>
        <end position="60"/>
    </location>
</feature>
<feature type="region of interest" description="Disordered" evidence="1">
    <location>
        <begin position="1"/>
        <end position="127"/>
    </location>
</feature>
<gene>
    <name evidence="2" type="ORF">BG015_001263</name>
</gene>
<comment type="caution">
    <text evidence="2">The sequence shown here is derived from an EMBL/GenBank/DDBJ whole genome shotgun (WGS) entry which is preliminary data.</text>
</comment>
<accession>A0A9P5V765</accession>
<name>A0A9P5V765_9FUNG</name>
<evidence type="ECO:0000256" key="1">
    <source>
        <dbReference type="SAM" id="MobiDB-lite"/>
    </source>
</evidence>
<dbReference type="Proteomes" id="UP000748756">
    <property type="component" value="Unassembled WGS sequence"/>
</dbReference>
<feature type="compositionally biased region" description="Low complexity" evidence="1">
    <location>
        <begin position="77"/>
        <end position="92"/>
    </location>
</feature>
<sequence length="442" mass="48620">MSRNTVAKRRCLNEAVVSPPSSISPEPSSPSSSSSAPPSPTYRVFSTRPRPFHKWTKRGVGRYNADDTDTDNDFTDMDSGSEGYESDASSSSRESDTGKRAREDDSDDDEDADDERSTSTTTMALADFDAADLETPIYSTAQTPGTAIRMFNGVKLEGGSLVSPASPASPARSIDLEAPRKLSNYKGYRKAMYNISEMATFEEDLEYVNDKSMLSFIDRMNKRACETDPEDLDDINSGAASAATRAVAYPESESEDDRAARIRGDSTPKLAATARKYNQQTRDQDHEDGDSTPKAFGPGTAFYQEAAQDVDDSNHYNYDNYDESHSDEELSDEDGDANWVFYDDSDQETVCRYGSGDDSDNNDYDFESYYGCYKITDRTIDSGHIYEDEDGDNKDGYVDYEVDGKDFEDADAATESASNFAAVSSSILNDGSATPRTVIKTL</sequence>
<feature type="compositionally biased region" description="Low complexity" evidence="1">
    <location>
        <begin position="18"/>
        <end position="36"/>
    </location>
</feature>
<protein>
    <recommendedName>
        <fullName evidence="4">Transcription factor Iwr1 domain-containing protein</fullName>
    </recommendedName>
</protein>
<feature type="compositionally biased region" description="Basic and acidic residues" evidence="1">
    <location>
        <begin position="93"/>
        <end position="103"/>
    </location>
</feature>
<dbReference type="AlphaFoldDB" id="A0A9P5V765"/>
<organism evidence="2 3">
    <name type="scientific">Linnemannia schmuckeri</name>
    <dbReference type="NCBI Taxonomy" id="64567"/>
    <lineage>
        <taxon>Eukaryota</taxon>
        <taxon>Fungi</taxon>
        <taxon>Fungi incertae sedis</taxon>
        <taxon>Mucoromycota</taxon>
        <taxon>Mortierellomycotina</taxon>
        <taxon>Mortierellomycetes</taxon>
        <taxon>Mortierellales</taxon>
        <taxon>Mortierellaceae</taxon>
        <taxon>Linnemannia</taxon>
    </lineage>
</organism>
<evidence type="ECO:0000313" key="3">
    <source>
        <dbReference type="Proteomes" id="UP000748756"/>
    </source>
</evidence>
<feature type="compositionally biased region" description="Basic residues" evidence="1">
    <location>
        <begin position="1"/>
        <end position="10"/>
    </location>
</feature>
<feature type="compositionally biased region" description="Acidic residues" evidence="1">
    <location>
        <begin position="66"/>
        <end position="76"/>
    </location>
</feature>
<feature type="compositionally biased region" description="Basic and acidic residues" evidence="1">
    <location>
        <begin position="282"/>
        <end position="291"/>
    </location>
</feature>
<feature type="compositionally biased region" description="Basic and acidic residues" evidence="1">
    <location>
        <begin position="257"/>
        <end position="266"/>
    </location>
</feature>
<reference evidence="2" key="1">
    <citation type="journal article" date="2020" name="Fungal Divers.">
        <title>Resolving the Mortierellaceae phylogeny through synthesis of multi-gene phylogenetics and phylogenomics.</title>
        <authorList>
            <person name="Vandepol N."/>
            <person name="Liber J."/>
            <person name="Desiro A."/>
            <person name="Na H."/>
            <person name="Kennedy M."/>
            <person name="Barry K."/>
            <person name="Grigoriev I.V."/>
            <person name="Miller A.N."/>
            <person name="O'Donnell K."/>
            <person name="Stajich J.E."/>
            <person name="Bonito G."/>
        </authorList>
    </citation>
    <scope>NUCLEOTIDE SEQUENCE</scope>
    <source>
        <strain evidence="2">NRRL 6426</strain>
    </source>
</reference>
<evidence type="ECO:0000313" key="2">
    <source>
        <dbReference type="EMBL" id="KAF9141527.1"/>
    </source>
</evidence>
<feature type="compositionally biased region" description="Acidic residues" evidence="1">
    <location>
        <begin position="104"/>
        <end position="114"/>
    </location>
</feature>
<dbReference type="EMBL" id="JAAAUQ010001221">
    <property type="protein sequence ID" value="KAF9141527.1"/>
    <property type="molecule type" value="Genomic_DNA"/>
</dbReference>
<evidence type="ECO:0008006" key="4">
    <source>
        <dbReference type="Google" id="ProtNLM"/>
    </source>
</evidence>
<feature type="region of interest" description="Disordered" evidence="1">
    <location>
        <begin position="243"/>
        <end position="342"/>
    </location>
</feature>
<keyword evidence="3" id="KW-1185">Reference proteome</keyword>
<feature type="non-terminal residue" evidence="2">
    <location>
        <position position="442"/>
    </location>
</feature>
<dbReference type="OrthoDB" id="2448750at2759"/>